<proteinExistence type="predicted"/>
<keyword evidence="3" id="KW-1185">Reference proteome</keyword>
<protein>
    <submittedName>
        <fullName evidence="2">Uncharacterized protein</fullName>
    </submittedName>
</protein>
<dbReference type="Proteomes" id="UP000194127">
    <property type="component" value="Unassembled WGS sequence"/>
</dbReference>
<reference evidence="2 3" key="1">
    <citation type="submission" date="2017-04" db="EMBL/GenBank/DDBJ databases">
        <title>Genome Sequence of the Model Brown-Rot Fungus Postia placenta SB12.</title>
        <authorList>
            <consortium name="DOE Joint Genome Institute"/>
            <person name="Gaskell J."/>
            <person name="Kersten P."/>
            <person name="Larrondo L.F."/>
            <person name="Canessa P."/>
            <person name="Martinez D."/>
            <person name="Hibbett D."/>
            <person name="Schmoll M."/>
            <person name="Kubicek C.P."/>
            <person name="Martinez A.T."/>
            <person name="Yadav J."/>
            <person name="Master E."/>
            <person name="Magnuson J.K."/>
            <person name="James T."/>
            <person name="Yaver D."/>
            <person name="Berka R."/>
            <person name="Labutti K."/>
            <person name="Lipzen A."/>
            <person name="Aerts A."/>
            <person name="Barry K."/>
            <person name="Henrissat B."/>
            <person name="Blanchette R."/>
            <person name="Grigoriev I."/>
            <person name="Cullen D."/>
        </authorList>
    </citation>
    <scope>NUCLEOTIDE SEQUENCE [LARGE SCALE GENOMIC DNA]</scope>
    <source>
        <strain evidence="2 3">MAD-698-R-SB12</strain>
    </source>
</reference>
<evidence type="ECO:0000256" key="1">
    <source>
        <dbReference type="SAM" id="MobiDB-lite"/>
    </source>
</evidence>
<dbReference type="AlphaFoldDB" id="A0A1X6MT47"/>
<dbReference type="STRING" id="670580.A0A1X6MT47"/>
<organism evidence="2 3">
    <name type="scientific">Postia placenta MAD-698-R-SB12</name>
    <dbReference type="NCBI Taxonomy" id="670580"/>
    <lineage>
        <taxon>Eukaryota</taxon>
        <taxon>Fungi</taxon>
        <taxon>Dikarya</taxon>
        <taxon>Basidiomycota</taxon>
        <taxon>Agaricomycotina</taxon>
        <taxon>Agaricomycetes</taxon>
        <taxon>Polyporales</taxon>
        <taxon>Adustoporiaceae</taxon>
        <taxon>Rhodonia</taxon>
    </lineage>
</organism>
<dbReference type="EMBL" id="KZ110602">
    <property type="protein sequence ID" value="OSX59440.1"/>
    <property type="molecule type" value="Genomic_DNA"/>
</dbReference>
<name>A0A1X6MT47_9APHY</name>
<evidence type="ECO:0000313" key="3">
    <source>
        <dbReference type="Proteomes" id="UP000194127"/>
    </source>
</evidence>
<feature type="compositionally biased region" description="Polar residues" evidence="1">
    <location>
        <begin position="473"/>
        <end position="484"/>
    </location>
</feature>
<evidence type="ECO:0000313" key="2">
    <source>
        <dbReference type="EMBL" id="OSX59440.1"/>
    </source>
</evidence>
<feature type="compositionally biased region" description="Basic and acidic residues" evidence="1">
    <location>
        <begin position="244"/>
        <end position="273"/>
    </location>
</feature>
<gene>
    <name evidence="2" type="ORF">POSPLADRAFT_1075603</name>
</gene>
<feature type="region of interest" description="Disordered" evidence="1">
    <location>
        <begin position="184"/>
        <end position="494"/>
    </location>
</feature>
<sequence length="494" mass="54669">MGKWMLRHHDEVLQSKFKNLVTGAIQRIKLEEGEPKITYEAFVEELDVGETFTTTLIEVLVKEMADRRTRANIRDRRFVSERAAKMLRSQISPHHIYHGRRQASRLAARSSSNVVYTDLVAELTDEEEANDSHSLPPEGDFPYEGVRINSDLYEAYAPPSYTSTTSAYDILDSLHGFQPTTLAAASPEVTEHRRSGDLSVNSPRPASPALPSITYRTSPWVHGGTSHASSLTRQHSVRRPARSRTIDFNEFTDRRRSSLRQNQHDGDYIRSEESADGTWRFRPSFPYPTDEPSSSTSVTDHMPLPPPPRRVSLSSGPRRRYEVGGAFPWSPEPSQSPSLDNGDQDEQAASASGSQSSSQLWYSLTYPTPAPPANPTNRRASIADVNEARRQVIAPRLRRGGLRAPESLLSRYASPTDGDPAANREGTAPIEESGGQQGENSDPVFVPSIPALRNLLRHENSPDSAGWRHTGEDTTQLPTPTRSVTPAADSVGNA</sequence>
<accession>A0A1X6MT47</accession>
<dbReference type="RefSeq" id="XP_024336234.1">
    <property type="nucleotide sequence ID" value="XM_024482836.1"/>
</dbReference>
<feature type="compositionally biased region" description="Low complexity" evidence="1">
    <location>
        <begin position="347"/>
        <end position="359"/>
    </location>
</feature>
<feature type="compositionally biased region" description="Polar residues" evidence="1">
    <location>
        <begin position="332"/>
        <end position="341"/>
    </location>
</feature>
<dbReference type="GeneID" id="36327785"/>
<dbReference type="OrthoDB" id="3253137at2759"/>